<keyword evidence="2" id="KW-0143">Chaperone</keyword>
<dbReference type="GO" id="GO:0140662">
    <property type="term" value="F:ATP-dependent protein folding chaperone"/>
    <property type="evidence" value="ECO:0007669"/>
    <property type="project" value="InterPro"/>
</dbReference>
<gene>
    <name evidence="4" type="ORF">SK128_027016</name>
</gene>
<accession>A0AAN8WCG6</accession>
<proteinExistence type="inferred from homology"/>
<feature type="compositionally biased region" description="Acidic residues" evidence="3">
    <location>
        <begin position="78"/>
        <end position="115"/>
    </location>
</feature>
<dbReference type="Gene3D" id="1.20.120.790">
    <property type="entry name" value="Heat shock protein 90, C-terminal domain"/>
    <property type="match status" value="1"/>
</dbReference>
<evidence type="ECO:0000256" key="2">
    <source>
        <dbReference type="ARBA" id="ARBA00023186"/>
    </source>
</evidence>
<dbReference type="InterPro" id="IPR037196">
    <property type="entry name" value="HSP90_C"/>
</dbReference>
<dbReference type="PANTHER" id="PTHR11528">
    <property type="entry name" value="HEAT SHOCK PROTEIN 90 FAMILY MEMBER"/>
    <property type="match status" value="1"/>
</dbReference>
<dbReference type="InterPro" id="IPR001404">
    <property type="entry name" value="Hsp90_fam"/>
</dbReference>
<dbReference type="AlphaFoldDB" id="A0AAN8WCG6"/>
<reference evidence="4 5" key="1">
    <citation type="submission" date="2023-11" db="EMBL/GenBank/DDBJ databases">
        <title>Halocaridina rubra genome assembly.</title>
        <authorList>
            <person name="Smith C."/>
        </authorList>
    </citation>
    <scope>NUCLEOTIDE SEQUENCE [LARGE SCALE GENOMIC DNA]</scope>
    <source>
        <strain evidence="4">EP-1</strain>
        <tissue evidence="4">Whole</tissue>
    </source>
</reference>
<dbReference type="GO" id="GO:0005524">
    <property type="term" value="F:ATP binding"/>
    <property type="evidence" value="ECO:0007669"/>
    <property type="project" value="InterPro"/>
</dbReference>
<name>A0AAN8WCG6_HALRR</name>
<dbReference type="EMBL" id="JAXCGZ010021832">
    <property type="protein sequence ID" value="KAK7043283.1"/>
    <property type="molecule type" value="Genomic_DNA"/>
</dbReference>
<organism evidence="4 5">
    <name type="scientific">Halocaridina rubra</name>
    <name type="common">Hawaiian red shrimp</name>
    <dbReference type="NCBI Taxonomy" id="373956"/>
    <lineage>
        <taxon>Eukaryota</taxon>
        <taxon>Metazoa</taxon>
        <taxon>Ecdysozoa</taxon>
        <taxon>Arthropoda</taxon>
        <taxon>Crustacea</taxon>
        <taxon>Multicrustacea</taxon>
        <taxon>Malacostraca</taxon>
        <taxon>Eumalacostraca</taxon>
        <taxon>Eucarida</taxon>
        <taxon>Decapoda</taxon>
        <taxon>Pleocyemata</taxon>
        <taxon>Caridea</taxon>
        <taxon>Atyoidea</taxon>
        <taxon>Atyidae</taxon>
        <taxon>Halocaridina</taxon>
    </lineage>
</organism>
<feature type="region of interest" description="Disordered" evidence="3">
    <location>
        <begin position="75"/>
        <end position="115"/>
    </location>
</feature>
<dbReference type="GO" id="GO:0016887">
    <property type="term" value="F:ATP hydrolysis activity"/>
    <property type="evidence" value="ECO:0007669"/>
    <property type="project" value="InterPro"/>
</dbReference>
<dbReference type="Pfam" id="PF00183">
    <property type="entry name" value="HSP90"/>
    <property type="match status" value="1"/>
</dbReference>
<sequence>YYLSQKKTLEINPRHPLIKELLRRVEDDSSDPVAKNIATMMYHTATLRSGYMLKDTVDFSKSVEEMMRQTLGVSINEPVEEEPEIEEEPDEDEQLLEDDEYGEDEGEMEEMHDEL</sequence>
<protein>
    <recommendedName>
        <fullName evidence="6">Heat shock protein 90 family</fullName>
    </recommendedName>
</protein>
<dbReference type="Proteomes" id="UP001381693">
    <property type="component" value="Unassembled WGS sequence"/>
</dbReference>
<comment type="similarity">
    <text evidence="1">Belongs to the heat shock protein 90 family.</text>
</comment>
<evidence type="ECO:0000256" key="1">
    <source>
        <dbReference type="ARBA" id="ARBA00008239"/>
    </source>
</evidence>
<feature type="non-terminal residue" evidence="4">
    <location>
        <position position="1"/>
    </location>
</feature>
<evidence type="ECO:0000313" key="4">
    <source>
        <dbReference type="EMBL" id="KAK7043283.1"/>
    </source>
</evidence>
<dbReference type="GO" id="GO:0051082">
    <property type="term" value="F:unfolded protein binding"/>
    <property type="evidence" value="ECO:0007669"/>
    <property type="project" value="InterPro"/>
</dbReference>
<comment type="caution">
    <text evidence="4">The sequence shown here is derived from an EMBL/GenBank/DDBJ whole genome shotgun (WGS) entry which is preliminary data.</text>
</comment>
<evidence type="ECO:0008006" key="6">
    <source>
        <dbReference type="Google" id="ProtNLM"/>
    </source>
</evidence>
<evidence type="ECO:0000313" key="5">
    <source>
        <dbReference type="Proteomes" id="UP001381693"/>
    </source>
</evidence>
<dbReference type="SUPFAM" id="SSF110942">
    <property type="entry name" value="HSP90 C-terminal domain"/>
    <property type="match status" value="1"/>
</dbReference>
<keyword evidence="5" id="KW-1185">Reference proteome</keyword>
<evidence type="ECO:0000256" key="3">
    <source>
        <dbReference type="SAM" id="MobiDB-lite"/>
    </source>
</evidence>